<dbReference type="Proteomes" id="UP000186922">
    <property type="component" value="Unassembled WGS sequence"/>
</dbReference>
<dbReference type="Pfam" id="PF24947">
    <property type="entry name" value="PGM1_C_vert_fung"/>
    <property type="match status" value="1"/>
</dbReference>
<dbReference type="InterPro" id="IPR036900">
    <property type="entry name" value="A-D-PHexomutase_C_sf"/>
</dbReference>
<evidence type="ECO:0000256" key="10">
    <source>
        <dbReference type="ARBA" id="ARBA00023235"/>
    </source>
</evidence>
<dbReference type="Gene3D" id="3.30.310.50">
    <property type="entry name" value="Alpha-D-phosphohexomutase, C-terminal domain"/>
    <property type="match status" value="1"/>
</dbReference>
<dbReference type="PANTHER" id="PTHR22573">
    <property type="entry name" value="PHOSPHOHEXOMUTASE FAMILY MEMBER"/>
    <property type="match status" value="1"/>
</dbReference>
<evidence type="ECO:0000256" key="2">
    <source>
        <dbReference type="ARBA" id="ARBA00001946"/>
    </source>
</evidence>
<dbReference type="InterPro" id="IPR016066">
    <property type="entry name" value="A-D-PHexomutase_CS"/>
</dbReference>
<dbReference type="InterPro" id="IPR005844">
    <property type="entry name" value="A-D-PHexomutase_a/b/a-I"/>
</dbReference>
<dbReference type="EMBL" id="BDGG01000027">
    <property type="protein sequence ID" value="GAV09773.1"/>
    <property type="molecule type" value="Genomic_DNA"/>
</dbReference>
<dbReference type="GO" id="GO:0005975">
    <property type="term" value="P:carbohydrate metabolic process"/>
    <property type="evidence" value="ECO:0007669"/>
    <property type="project" value="InterPro"/>
</dbReference>
<evidence type="ECO:0000256" key="5">
    <source>
        <dbReference type="ARBA" id="ARBA00012728"/>
    </source>
</evidence>
<dbReference type="GO" id="GO:0004614">
    <property type="term" value="F:phosphoglucomutase activity"/>
    <property type="evidence" value="ECO:0007669"/>
    <property type="project" value="UniProtKB-EC"/>
</dbReference>
<dbReference type="InterPro" id="IPR005846">
    <property type="entry name" value="A-D-PHexomutase_a/b/a-III"/>
</dbReference>
<dbReference type="InterPro" id="IPR005841">
    <property type="entry name" value="Alpha-D-phosphohexomutase_SF"/>
</dbReference>
<dbReference type="SUPFAM" id="SSF53738">
    <property type="entry name" value="Phosphoglucomutase, first 3 domains"/>
    <property type="match status" value="3"/>
</dbReference>
<comment type="similarity">
    <text evidence="4 11">Belongs to the phosphohexose mutase family.</text>
</comment>
<keyword evidence="9 11" id="KW-0460">Magnesium</keyword>
<comment type="catalytic activity">
    <reaction evidence="1">
        <text>alpha-D-glucose 1-phosphate = alpha-D-glucose 6-phosphate</text>
        <dbReference type="Rhea" id="RHEA:23536"/>
        <dbReference type="ChEBI" id="CHEBI:58225"/>
        <dbReference type="ChEBI" id="CHEBI:58601"/>
        <dbReference type="EC" id="5.4.2.2"/>
    </reaction>
</comment>
<dbReference type="InterPro" id="IPR005845">
    <property type="entry name" value="A-D-PHexomutase_a/b/a-II"/>
</dbReference>
<dbReference type="PRINTS" id="PR00509">
    <property type="entry name" value="PGMPMM"/>
</dbReference>
<dbReference type="InterPro" id="IPR045244">
    <property type="entry name" value="PGM"/>
</dbReference>
<evidence type="ECO:0000259" key="13">
    <source>
        <dbReference type="Pfam" id="PF02879"/>
    </source>
</evidence>
<keyword evidence="8 11" id="KW-0479">Metal-binding</keyword>
<feature type="domain" description="Alpha-D-phosphohexomutase alpha/beta/alpha" evidence="13">
    <location>
        <begin position="207"/>
        <end position="304"/>
    </location>
</feature>
<dbReference type="NCBIfam" id="NF005737">
    <property type="entry name" value="PRK07564.1-1"/>
    <property type="match status" value="1"/>
</dbReference>
<evidence type="ECO:0000256" key="1">
    <source>
        <dbReference type="ARBA" id="ARBA00000443"/>
    </source>
</evidence>
<keyword evidence="16" id="KW-1185">Reference proteome</keyword>
<keyword evidence="7" id="KW-0597">Phosphoprotein</keyword>
<feature type="domain" description="Alpha-D-phosphohexomutase alpha/beta/alpha" evidence="14">
    <location>
        <begin position="311"/>
        <end position="424"/>
    </location>
</feature>
<comment type="caution">
    <text evidence="15">The sequence shown here is derived from an EMBL/GenBank/DDBJ whole genome shotgun (WGS) entry which is preliminary data.</text>
</comment>
<comment type="cofactor">
    <cofactor evidence="2">
        <name>Mg(2+)</name>
        <dbReference type="ChEBI" id="CHEBI:18420"/>
    </cofactor>
</comment>
<dbReference type="EC" id="5.4.2.2" evidence="5"/>
<dbReference type="PANTHER" id="PTHR22573:SF2">
    <property type="entry name" value="PHOSPHOGLUCOMUTASE"/>
    <property type="match status" value="1"/>
</dbReference>
<evidence type="ECO:0000259" key="14">
    <source>
        <dbReference type="Pfam" id="PF02880"/>
    </source>
</evidence>
<comment type="subcellular location">
    <subcellularLocation>
        <location evidence="3">Cytoplasm</location>
    </subcellularLocation>
</comment>
<evidence type="ECO:0000256" key="6">
    <source>
        <dbReference type="ARBA" id="ARBA00022490"/>
    </source>
</evidence>
<dbReference type="STRING" id="947166.A0A1D1W9X9"/>
<evidence type="ECO:0000256" key="7">
    <source>
        <dbReference type="ARBA" id="ARBA00022553"/>
    </source>
</evidence>
<name>A0A1D1W9X9_RAMVA</name>
<keyword evidence="10" id="KW-0413">Isomerase</keyword>
<keyword evidence="6" id="KW-0963">Cytoplasm</keyword>
<evidence type="ECO:0000313" key="15">
    <source>
        <dbReference type="EMBL" id="GAV09773.1"/>
    </source>
</evidence>
<dbReference type="FunFam" id="3.30.310.50:FF:000002">
    <property type="entry name" value="Phosphoglucomutase 5"/>
    <property type="match status" value="1"/>
</dbReference>
<feature type="domain" description="Alpha-D-phosphohexomutase alpha/beta/alpha" evidence="12">
    <location>
        <begin position="16"/>
        <end position="158"/>
    </location>
</feature>
<dbReference type="CDD" id="cd03085">
    <property type="entry name" value="PGM1"/>
    <property type="match status" value="1"/>
</dbReference>
<accession>A0A1D1W9X9</accession>
<evidence type="ECO:0000256" key="4">
    <source>
        <dbReference type="ARBA" id="ARBA00010231"/>
    </source>
</evidence>
<proteinExistence type="inferred from homology"/>
<gene>
    <name evidence="15" type="primary">RvY_19258-1</name>
    <name evidence="15" type="synonym">RvY_19258.1</name>
    <name evidence="15" type="ORF">RvY_19258</name>
</gene>
<organism evidence="15 16">
    <name type="scientific">Ramazzottius varieornatus</name>
    <name type="common">Water bear</name>
    <name type="synonym">Tardigrade</name>
    <dbReference type="NCBI Taxonomy" id="947166"/>
    <lineage>
        <taxon>Eukaryota</taxon>
        <taxon>Metazoa</taxon>
        <taxon>Ecdysozoa</taxon>
        <taxon>Tardigrada</taxon>
        <taxon>Eutardigrada</taxon>
        <taxon>Parachela</taxon>
        <taxon>Hypsibioidea</taxon>
        <taxon>Ramazzottiidae</taxon>
        <taxon>Ramazzottius</taxon>
    </lineage>
</organism>
<evidence type="ECO:0000256" key="11">
    <source>
        <dbReference type="RuleBase" id="RU004326"/>
    </source>
</evidence>
<evidence type="ECO:0000259" key="12">
    <source>
        <dbReference type="Pfam" id="PF02878"/>
    </source>
</evidence>
<dbReference type="Gene3D" id="3.40.120.10">
    <property type="entry name" value="Alpha-D-Glucose-1,6-Bisphosphate, subunit A, domain 3"/>
    <property type="match status" value="3"/>
</dbReference>
<dbReference type="PROSITE" id="PS00710">
    <property type="entry name" value="PGM_PMM"/>
    <property type="match status" value="1"/>
</dbReference>
<dbReference type="FunFam" id="3.40.120.10:FF:000004">
    <property type="entry name" value="Phosphoglucomutase 5"/>
    <property type="match status" value="1"/>
</dbReference>
<dbReference type="Pfam" id="PF02880">
    <property type="entry name" value="PGM_PMM_III"/>
    <property type="match status" value="1"/>
</dbReference>
<sequence length="566" mass="62043">MDLKIMSVPTKPYDGQKPGTSGLRKTVKEFQKPNYTENFIQAILSAVASVEKLEKSLLVVGGDGRFYCEDAVQIIAKMCAAHKVGKLLIGQKGIFSTPAVSNLIRKNNALGGIILTASHNPGGPNADFGIKYNISNGGPAPDAFTNKIFDHTKSIKEYLTVPNMTINLETLGVQKFTVDGVPFEVEIIDPVSDYVALMKDLFDFRQIKDLISGKGTHKKPFVVTFDSLHGVTGPYVRKIFCEELGASKENACNADPLPDFGGEHPDPNLTYAHKLVERMQKGTFDFGAAFDGDGDRNMILGKNGFFVTPSDSLAVIGANATCIPYFAKNGIKGFARSMPTAGAIDRVAKEMGKELFEVPTGWKYFGNLMDAGRLSLCGEESFGTGSDHIREKDGVWTALAWLSILAAHPQASVESMVTKHWEKYGRNFFTRYDYENCEDAGAKKMMDHLTALIHDGKIIGKEFSEAGKTFKLAKIDNFSYKDPVDNSLSENQGIRLLFEDGSRLVFRLSGTGSTGSTIRLYGDCYEPDQHKMKMDAQTILKPLISVALQVSKLQEFTGRNAPTVIT</sequence>
<evidence type="ECO:0000256" key="8">
    <source>
        <dbReference type="ARBA" id="ARBA00022723"/>
    </source>
</evidence>
<dbReference type="InterPro" id="IPR016055">
    <property type="entry name" value="A-D-PHexomutase_a/b/a-I/II/III"/>
</dbReference>
<dbReference type="FunFam" id="3.40.120.10:FF:000007">
    <property type="entry name" value="Phosphoglucomutase 5"/>
    <property type="match status" value="1"/>
</dbReference>
<dbReference type="SUPFAM" id="SSF55957">
    <property type="entry name" value="Phosphoglucomutase, C-terminal domain"/>
    <property type="match status" value="1"/>
</dbReference>
<dbReference type="AlphaFoldDB" id="A0A1D1W9X9"/>
<evidence type="ECO:0000313" key="16">
    <source>
        <dbReference type="Proteomes" id="UP000186922"/>
    </source>
</evidence>
<dbReference type="Pfam" id="PF02879">
    <property type="entry name" value="PGM_PMM_II"/>
    <property type="match status" value="1"/>
</dbReference>
<dbReference type="GO" id="GO:0000287">
    <property type="term" value="F:magnesium ion binding"/>
    <property type="evidence" value="ECO:0007669"/>
    <property type="project" value="InterPro"/>
</dbReference>
<dbReference type="OrthoDB" id="2291at2759"/>
<dbReference type="FunFam" id="3.40.120.10:FF:000005">
    <property type="entry name" value="Phosphoglucomutase 5"/>
    <property type="match status" value="1"/>
</dbReference>
<evidence type="ECO:0000256" key="3">
    <source>
        <dbReference type="ARBA" id="ARBA00004496"/>
    </source>
</evidence>
<dbReference type="Pfam" id="PF02878">
    <property type="entry name" value="PGM_PMM_I"/>
    <property type="match status" value="1"/>
</dbReference>
<reference evidence="15 16" key="1">
    <citation type="journal article" date="2016" name="Nat. Commun.">
        <title>Extremotolerant tardigrade genome and improved radiotolerance of human cultured cells by tardigrade-unique protein.</title>
        <authorList>
            <person name="Hashimoto T."/>
            <person name="Horikawa D.D."/>
            <person name="Saito Y."/>
            <person name="Kuwahara H."/>
            <person name="Kozuka-Hata H."/>
            <person name="Shin-I T."/>
            <person name="Minakuchi Y."/>
            <person name="Ohishi K."/>
            <person name="Motoyama A."/>
            <person name="Aizu T."/>
            <person name="Enomoto A."/>
            <person name="Kondo K."/>
            <person name="Tanaka S."/>
            <person name="Hara Y."/>
            <person name="Koshikawa S."/>
            <person name="Sagara H."/>
            <person name="Miura T."/>
            <person name="Yokobori S."/>
            <person name="Miyagawa K."/>
            <person name="Suzuki Y."/>
            <person name="Kubo T."/>
            <person name="Oyama M."/>
            <person name="Kohara Y."/>
            <person name="Fujiyama A."/>
            <person name="Arakawa K."/>
            <person name="Katayama T."/>
            <person name="Toyoda A."/>
            <person name="Kunieda T."/>
        </authorList>
    </citation>
    <scope>NUCLEOTIDE SEQUENCE [LARGE SCALE GENOMIC DNA]</scope>
    <source>
        <strain evidence="15 16">YOKOZUNA-1</strain>
    </source>
</reference>
<dbReference type="GO" id="GO:0005829">
    <property type="term" value="C:cytosol"/>
    <property type="evidence" value="ECO:0007669"/>
    <property type="project" value="TreeGrafter"/>
</dbReference>
<protein>
    <recommendedName>
        <fullName evidence="5">phosphoglucomutase (alpha-D-glucose-1,6-bisphosphate-dependent)</fullName>
        <ecNumber evidence="5">5.4.2.2</ecNumber>
    </recommendedName>
</protein>
<evidence type="ECO:0000256" key="9">
    <source>
        <dbReference type="ARBA" id="ARBA00022842"/>
    </source>
</evidence>